<proteinExistence type="predicted"/>
<protein>
    <submittedName>
        <fullName evidence="1">Uncharacterized protein</fullName>
    </submittedName>
</protein>
<accession>A0ACB6ZFJ0</accession>
<reference evidence="1" key="1">
    <citation type="submission" date="2019-10" db="EMBL/GenBank/DDBJ databases">
        <authorList>
            <consortium name="DOE Joint Genome Institute"/>
            <person name="Kuo A."/>
            <person name="Miyauchi S."/>
            <person name="Kiss E."/>
            <person name="Drula E."/>
            <person name="Kohler A."/>
            <person name="Sanchez-Garcia M."/>
            <person name="Andreopoulos B."/>
            <person name="Barry K.W."/>
            <person name="Bonito G."/>
            <person name="Buee M."/>
            <person name="Carver A."/>
            <person name="Chen C."/>
            <person name="Cichocki N."/>
            <person name="Clum A."/>
            <person name="Culley D."/>
            <person name="Crous P.W."/>
            <person name="Fauchery L."/>
            <person name="Girlanda M."/>
            <person name="Hayes R."/>
            <person name="Keri Z."/>
            <person name="Labutti K."/>
            <person name="Lipzen A."/>
            <person name="Lombard V."/>
            <person name="Magnuson J."/>
            <person name="Maillard F."/>
            <person name="Morin E."/>
            <person name="Murat C."/>
            <person name="Nolan M."/>
            <person name="Ohm R."/>
            <person name="Pangilinan J."/>
            <person name="Pereira M."/>
            <person name="Perotto S."/>
            <person name="Peter M."/>
            <person name="Riley R."/>
            <person name="Sitrit Y."/>
            <person name="Stielow B."/>
            <person name="Szollosi G."/>
            <person name="Zifcakova L."/>
            <person name="Stursova M."/>
            <person name="Spatafora J.W."/>
            <person name="Tedersoo L."/>
            <person name="Vaario L.-M."/>
            <person name="Yamada A."/>
            <person name="Yan M."/>
            <person name="Wang P."/>
            <person name="Xu J."/>
            <person name="Bruns T."/>
            <person name="Baldrian P."/>
            <person name="Vilgalys R."/>
            <person name="Henrissat B."/>
            <person name="Grigoriev I.V."/>
            <person name="Hibbett D."/>
            <person name="Nagy L.G."/>
            <person name="Martin F.M."/>
        </authorList>
    </citation>
    <scope>NUCLEOTIDE SEQUENCE</scope>
    <source>
        <strain evidence="1">P2</strain>
    </source>
</reference>
<dbReference type="Proteomes" id="UP000886501">
    <property type="component" value="Unassembled WGS sequence"/>
</dbReference>
<sequence length="177" mass="20219">MTVSLQNVVDDILIHILCMLPLGDVLSVRQTSKRLEALTHLRAVWHDQFCSEVLSKGLPIPGTAIPLPEIPAFDLEWRTRLTVRVQKMWTRPAGPLRPVVHRTIPITQQVALRIGGRELLTLHNDRFITWHLDGTNKLATENIVHEHTLRTDSAWKIYRDLGDFDTIAVANRWSDIS</sequence>
<keyword evidence="2" id="KW-1185">Reference proteome</keyword>
<evidence type="ECO:0000313" key="1">
    <source>
        <dbReference type="EMBL" id="KAF9648339.1"/>
    </source>
</evidence>
<reference evidence="1" key="2">
    <citation type="journal article" date="2020" name="Nat. Commun.">
        <title>Large-scale genome sequencing of mycorrhizal fungi provides insights into the early evolution of symbiotic traits.</title>
        <authorList>
            <person name="Miyauchi S."/>
            <person name="Kiss E."/>
            <person name="Kuo A."/>
            <person name="Drula E."/>
            <person name="Kohler A."/>
            <person name="Sanchez-Garcia M."/>
            <person name="Morin E."/>
            <person name="Andreopoulos B."/>
            <person name="Barry K.W."/>
            <person name="Bonito G."/>
            <person name="Buee M."/>
            <person name="Carver A."/>
            <person name="Chen C."/>
            <person name="Cichocki N."/>
            <person name="Clum A."/>
            <person name="Culley D."/>
            <person name="Crous P.W."/>
            <person name="Fauchery L."/>
            <person name="Girlanda M."/>
            <person name="Hayes R.D."/>
            <person name="Keri Z."/>
            <person name="LaButti K."/>
            <person name="Lipzen A."/>
            <person name="Lombard V."/>
            <person name="Magnuson J."/>
            <person name="Maillard F."/>
            <person name="Murat C."/>
            <person name="Nolan M."/>
            <person name="Ohm R.A."/>
            <person name="Pangilinan J."/>
            <person name="Pereira M.F."/>
            <person name="Perotto S."/>
            <person name="Peter M."/>
            <person name="Pfister S."/>
            <person name="Riley R."/>
            <person name="Sitrit Y."/>
            <person name="Stielow J.B."/>
            <person name="Szollosi G."/>
            <person name="Zifcakova L."/>
            <person name="Stursova M."/>
            <person name="Spatafora J.W."/>
            <person name="Tedersoo L."/>
            <person name="Vaario L.M."/>
            <person name="Yamada A."/>
            <person name="Yan M."/>
            <person name="Wang P."/>
            <person name="Xu J."/>
            <person name="Bruns T."/>
            <person name="Baldrian P."/>
            <person name="Vilgalys R."/>
            <person name="Dunand C."/>
            <person name="Henrissat B."/>
            <person name="Grigoriev I.V."/>
            <person name="Hibbett D."/>
            <person name="Nagy L.G."/>
            <person name="Martin F.M."/>
        </authorList>
    </citation>
    <scope>NUCLEOTIDE SEQUENCE</scope>
    <source>
        <strain evidence="1">P2</strain>
    </source>
</reference>
<evidence type="ECO:0000313" key="2">
    <source>
        <dbReference type="Proteomes" id="UP000886501"/>
    </source>
</evidence>
<comment type="caution">
    <text evidence="1">The sequence shown here is derived from an EMBL/GenBank/DDBJ whole genome shotgun (WGS) entry which is preliminary data.</text>
</comment>
<dbReference type="EMBL" id="MU118015">
    <property type="protein sequence ID" value="KAF9648339.1"/>
    <property type="molecule type" value="Genomic_DNA"/>
</dbReference>
<gene>
    <name evidence="1" type="ORF">BDM02DRAFT_2280082</name>
</gene>
<name>A0ACB6ZFJ0_THEGA</name>
<organism evidence="1 2">
    <name type="scientific">Thelephora ganbajun</name>
    <name type="common">Ganba fungus</name>
    <dbReference type="NCBI Taxonomy" id="370292"/>
    <lineage>
        <taxon>Eukaryota</taxon>
        <taxon>Fungi</taxon>
        <taxon>Dikarya</taxon>
        <taxon>Basidiomycota</taxon>
        <taxon>Agaricomycotina</taxon>
        <taxon>Agaricomycetes</taxon>
        <taxon>Thelephorales</taxon>
        <taxon>Thelephoraceae</taxon>
        <taxon>Thelephora</taxon>
    </lineage>
</organism>